<dbReference type="EMBL" id="CAJVPM010003559">
    <property type="protein sequence ID" value="CAG8502899.1"/>
    <property type="molecule type" value="Genomic_DNA"/>
</dbReference>
<evidence type="ECO:0000313" key="2">
    <source>
        <dbReference type="Proteomes" id="UP000789860"/>
    </source>
</evidence>
<protein>
    <submittedName>
        <fullName evidence="1">7463_t:CDS:1</fullName>
    </submittedName>
</protein>
<gene>
    <name evidence="1" type="ORF">SCALOS_LOCUS3323</name>
</gene>
<name>A0ACA9KZR8_9GLOM</name>
<accession>A0ACA9KZR8</accession>
<sequence>MNLEVRVQNLVAQTQTQESRQSMNLEVRVQNLVAQTQTLEGRQSMNLEVRVQNLVTQTQTQEGRQNMNLEIRVQNLVAQTQTQEGRQRIFNSNLDFHAKNLIRAYRRKPIKGFNLLRMIINNEGLQINETNGCVISQSVRRIWGNFTPAEKSIFKNFASRIQEIVNIGKF</sequence>
<keyword evidence="2" id="KW-1185">Reference proteome</keyword>
<reference evidence="1" key="1">
    <citation type="submission" date="2021-06" db="EMBL/GenBank/DDBJ databases">
        <authorList>
            <person name="Kallberg Y."/>
            <person name="Tangrot J."/>
            <person name="Rosling A."/>
        </authorList>
    </citation>
    <scope>NUCLEOTIDE SEQUENCE</scope>
    <source>
        <strain evidence="1">AU212A</strain>
    </source>
</reference>
<comment type="caution">
    <text evidence="1">The sequence shown here is derived from an EMBL/GenBank/DDBJ whole genome shotgun (WGS) entry which is preliminary data.</text>
</comment>
<organism evidence="1 2">
    <name type="scientific">Scutellospora calospora</name>
    <dbReference type="NCBI Taxonomy" id="85575"/>
    <lineage>
        <taxon>Eukaryota</taxon>
        <taxon>Fungi</taxon>
        <taxon>Fungi incertae sedis</taxon>
        <taxon>Mucoromycota</taxon>
        <taxon>Glomeromycotina</taxon>
        <taxon>Glomeromycetes</taxon>
        <taxon>Diversisporales</taxon>
        <taxon>Gigasporaceae</taxon>
        <taxon>Scutellospora</taxon>
    </lineage>
</organism>
<evidence type="ECO:0000313" key="1">
    <source>
        <dbReference type="EMBL" id="CAG8502899.1"/>
    </source>
</evidence>
<proteinExistence type="predicted"/>
<dbReference type="Proteomes" id="UP000789860">
    <property type="component" value="Unassembled WGS sequence"/>
</dbReference>